<feature type="compositionally biased region" description="Low complexity" evidence="1">
    <location>
        <begin position="119"/>
        <end position="141"/>
    </location>
</feature>
<evidence type="ECO:0000313" key="6">
    <source>
        <dbReference type="Proteomes" id="UP000198953"/>
    </source>
</evidence>
<proteinExistence type="predicted"/>
<dbReference type="OrthoDB" id="5065474at2"/>
<feature type="compositionally biased region" description="Pro residues" evidence="1">
    <location>
        <begin position="221"/>
        <end position="232"/>
    </location>
</feature>
<dbReference type="RefSeq" id="WP_082535662.1">
    <property type="nucleotide sequence ID" value="NZ_BBZG01000007.1"/>
</dbReference>
<accession>A0A1H8I8Z1</accession>
<dbReference type="STRING" id="46177.SAMN05660976_08001"/>
<dbReference type="EMBL" id="FOBF01000031">
    <property type="protein sequence ID" value="SEN64781.1"/>
    <property type="molecule type" value="Genomic_DNA"/>
</dbReference>
<keyword evidence="6" id="KW-1185">Reference proteome</keyword>
<feature type="compositionally biased region" description="Low complexity" evidence="1">
    <location>
        <begin position="74"/>
        <end position="84"/>
    </location>
</feature>
<reference evidence="5 6" key="1">
    <citation type="submission" date="2016-10" db="EMBL/GenBank/DDBJ databases">
        <authorList>
            <person name="de Groot N.N."/>
        </authorList>
    </citation>
    <scope>NUCLEOTIDE SEQUENCE [LARGE SCALE GENOMIC DNA]</scope>
    <source>
        <strain evidence="5 6">DSM 43357</strain>
    </source>
</reference>
<sequence>MSTQTPAGWYPDPYGEPQLRWWDGAQWTDATHRQEQGQQPRQTASGPYSQYGPQPGPQGGSPSGPQPGSPSGPQPGSASGPQPGWAAMPANPTLQYGRPSSTDSPYGQPGHGQPGQGEQGNAQPGQGQAGYGPQDFAQQGYGQQGYGQAGYGQQPQWGGAPLPGPGYGPPPKQRSPLPWVLGGVAALVVVVLIVVAGFLFVNRESTSTASSTPGQTQEQQEPPPSEPTPADPTPGESDPPQATGELAQPEGGRVSDARSGISFQVPKDWTVPEYSQVNGTDPAEQSWSAAVQATAQENFDGKGGDWIGNVYTGVLSESYPYPGKEGLGATAKTVFTDFSTRFYSLPHKSKVVQDKAIKIGDRDAWVVQFEFDFTEVSQKNGYKWKKENGAVVLMDRGAGERPALLYMSVPDTLGTDVVGQVLGSLKPA</sequence>
<evidence type="ECO:0000259" key="4">
    <source>
        <dbReference type="Pfam" id="PF26056"/>
    </source>
</evidence>
<feature type="compositionally biased region" description="Polar residues" evidence="1">
    <location>
        <begin position="92"/>
        <end position="105"/>
    </location>
</feature>
<dbReference type="Pfam" id="PF10708">
    <property type="entry name" value="DUF2510"/>
    <property type="match status" value="1"/>
</dbReference>
<feature type="region of interest" description="Disordered" evidence="1">
    <location>
        <begin position="1"/>
        <end position="172"/>
    </location>
</feature>
<protein>
    <submittedName>
        <fullName evidence="5">Uncharacterized protein</fullName>
    </submittedName>
</protein>
<feature type="domain" description="DUF2510" evidence="3">
    <location>
        <begin position="7"/>
        <end position="39"/>
    </location>
</feature>
<name>A0A1H8I8Z1_9ACTN</name>
<organism evidence="5 6">
    <name type="scientific">Nonomuraea pusilla</name>
    <dbReference type="NCBI Taxonomy" id="46177"/>
    <lineage>
        <taxon>Bacteria</taxon>
        <taxon>Bacillati</taxon>
        <taxon>Actinomycetota</taxon>
        <taxon>Actinomycetes</taxon>
        <taxon>Streptosporangiales</taxon>
        <taxon>Streptosporangiaceae</taxon>
        <taxon>Nonomuraea</taxon>
    </lineage>
</organism>
<evidence type="ECO:0000313" key="5">
    <source>
        <dbReference type="EMBL" id="SEN64781.1"/>
    </source>
</evidence>
<keyword evidence="2" id="KW-1133">Transmembrane helix</keyword>
<feature type="transmembrane region" description="Helical" evidence="2">
    <location>
        <begin position="179"/>
        <end position="201"/>
    </location>
</feature>
<evidence type="ECO:0000259" key="3">
    <source>
        <dbReference type="Pfam" id="PF10708"/>
    </source>
</evidence>
<dbReference type="InterPro" id="IPR018929">
    <property type="entry name" value="DUF2510"/>
</dbReference>
<feature type="compositionally biased region" description="Low complexity" evidence="1">
    <location>
        <begin position="151"/>
        <end position="160"/>
    </location>
</feature>
<dbReference type="InterPro" id="IPR058330">
    <property type="entry name" value="DUF8017"/>
</dbReference>
<feature type="compositionally biased region" description="Gly residues" evidence="1">
    <location>
        <begin position="109"/>
        <end position="118"/>
    </location>
</feature>
<keyword evidence="2" id="KW-0472">Membrane</keyword>
<feature type="compositionally biased region" description="Pro residues" evidence="1">
    <location>
        <begin position="64"/>
        <end position="73"/>
    </location>
</feature>
<dbReference type="Proteomes" id="UP000198953">
    <property type="component" value="Unassembled WGS sequence"/>
</dbReference>
<evidence type="ECO:0000256" key="2">
    <source>
        <dbReference type="SAM" id="Phobius"/>
    </source>
</evidence>
<evidence type="ECO:0000256" key="1">
    <source>
        <dbReference type="SAM" id="MobiDB-lite"/>
    </source>
</evidence>
<gene>
    <name evidence="5" type="ORF">SAMN05660976_08001</name>
</gene>
<feature type="domain" description="DUF8017" evidence="4">
    <location>
        <begin position="254"/>
        <end position="427"/>
    </location>
</feature>
<dbReference type="AlphaFoldDB" id="A0A1H8I8Z1"/>
<dbReference type="Pfam" id="PF26056">
    <property type="entry name" value="DUF8017"/>
    <property type="match status" value="1"/>
</dbReference>
<feature type="compositionally biased region" description="Low complexity" evidence="1">
    <location>
        <begin position="210"/>
        <end position="220"/>
    </location>
</feature>
<keyword evidence="2" id="KW-0812">Transmembrane</keyword>
<feature type="compositionally biased region" description="Pro residues" evidence="1">
    <location>
        <begin position="162"/>
        <end position="172"/>
    </location>
</feature>
<feature type="region of interest" description="Disordered" evidence="1">
    <location>
        <begin position="206"/>
        <end position="257"/>
    </location>
</feature>